<keyword evidence="2" id="KW-0812">Transmembrane</keyword>
<evidence type="ECO:0000256" key="1">
    <source>
        <dbReference type="ARBA" id="ARBA00023303"/>
    </source>
</evidence>
<dbReference type="PANTHER" id="PTHR45651">
    <property type="entry name" value="CYCLIC NUCLEOTIDE-GATED ION CHANNEL 15-RELATED-RELATED"/>
    <property type="match status" value="1"/>
</dbReference>
<proteinExistence type="predicted"/>
<dbReference type="AlphaFoldDB" id="A0A5A7P9W7"/>
<dbReference type="Proteomes" id="UP000325081">
    <property type="component" value="Unassembled WGS sequence"/>
</dbReference>
<dbReference type="OrthoDB" id="421226at2759"/>
<protein>
    <submittedName>
        <fullName evidence="3">Cyclic nucleotide-gated channel 18</fullName>
    </submittedName>
</protein>
<evidence type="ECO:0000313" key="3">
    <source>
        <dbReference type="EMBL" id="GER29471.1"/>
    </source>
</evidence>
<feature type="transmembrane region" description="Helical" evidence="2">
    <location>
        <begin position="211"/>
        <end position="231"/>
    </location>
</feature>
<keyword evidence="1" id="KW-0813">Transport</keyword>
<keyword evidence="2" id="KW-1133">Transmembrane helix</keyword>
<gene>
    <name evidence="3" type="ORF">STAS_05332</name>
</gene>
<name>A0A5A7P9W7_STRAF</name>
<dbReference type="PANTHER" id="PTHR45651:SF39">
    <property type="entry name" value="CYCLIC NUCLEOTIDE-GATED ION CHANNEL 18"/>
    <property type="match status" value="1"/>
</dbReference>
<feature type="non-terminal residue" evidence="3">
    <location>
        <position position="235"/>
    </location>
</feature>
<dbReference type="EMBL" id="BKCP01003891">
    <property type="protein sequence ID" value="GER29471.1"/>
    <property type="molecule type" value="Genomic_DNA"/>
</dbReference>
<feature type="transmembrane region" description="Helical" evidence="2">
    <location>
        <begin position="179"/>
        <end position="199"/>
    </location>
</feature>
<keyword evidence="1" id="KW-0406">Ion transport</keyword>
<evidence type="ECO:0000256" key="2">
    <source>
        <dbReference type="SAM" id="Phobius"/>
    </source>
</evidence>
<keyword evidence="4" id="KW-1185">Reference proteome</keyword>
<organism evidence="3 4">
    <name type="scientific">Striga asiatica</name>
    <name type="common">Asiatic witchweed</name>
    <name type="synonym">Buchnera asiatica</name>
    <dbReference type="NCBI Taxonomy" id="4170"/>
    <lineage>
        <taxon>Eukaryota</taxon>
        <taxon>Viridiplantae</taxon>
        <taxon>Streptophyta</taxon>
        <taxon>Embryophyta</taxon>
        <taxon>Tracheophyta</taxon>
        <taxon>Spermatophyta</taxon>
        <taxon>Magnoliopsida</taxon>
        <taxon>eudicotyledons</taxon>
        <taxon>Gunneridae</taxon>
        <taxon>Pentapetalae</taxon>
        <taxon>asterids</taxon>
        <taxon>lamiids</taxon>
        <taxon>Lamiales</taxon>
        <taxon>Orobanchaceae</taxon>
        <taxon>Buchnereae</taxon>
        <taxon>Striga</taxon>
    </lineage>
</organism>
<reference evidence="4" key="1">
    <citation type="journal article" date="2019" name="Curr. Biol.">
        <title>Genome Sequence of Striga asiatica Provides Insight into the Evolution of Plant Parasitism.</title>
        <authorList>
            <person name="Yoshida S."/>
            <person name="Kim S."/>
            <person name="Wafula E.K."/>
            <person name="Tanskanen J."/>
            <person name="Kim Y.M."/>
            <person name="Honaas L."/>
            <person name="Yang Z."/>
            <person name="Spallek T."/>
            <person name="Conn C.E."/>
            <person name="Ichihashi Y."/>
            <person name="Cheong K."/>
            <person name="Cui S."/>
            <person name="Der J.P."/>
            <person name="Gundlach H."/>
            <person name="Jiao Y."/>
            <person name="Hori C."/>
            <person name="Ishida J.K."/>
            <person name="Kasahara H."/>
            <person name="Kiba T."/>
            <person name="Kim M.S."/>
            <person name="Koo N."/>
            <person name="Laohavisit A."/>
            <person name="Lee Y.H."/>
            <person name="Lumba S."/>
            <person name="McCourt P."/>
            <person name="Mortimer J.C."/>
            <person name="Mutuku J.M."/>
            <person name="Nomura T."/>
            <person name="Sasaki-Sekimoto Y."/>
            <person name="Seto Y."/>
            <person name="Wang Y."/>
            <person name="Wakatake T."/>
            <person name="Sakakibara H."/>
            <person name="Demura T."/>
            <person name="Yamaguchi S."/>
            <person name="Yoneyama K."/>
            <person name="Manabe R.I."/>
            <person name="Nelson D.C."/>
            <person name="Schulman A.H."/>
            <person name="Timko M.P."/>
            <person name="dePamphilis C.W."/>
            <person name="Choi D."/>
            <person name="Shirasu K."/>
        </authorList>
    </citation>
    <scope>NUCLEOTIDE SEQUENCE [LARGE SCALE GENOMIC DNA]</scope>
    <source>
        <strain evidence="4">cv. UVA1</strain>
    </source>
</reference>
<accession>A0A5A7P9W7</accession>
<dbReference type="GO" id="GO:0034220">
    <property type="term" value="P:monoatomic ion transmembrane transport"/>
    <property type="evidence" value="ECO:0007669"/>
    <property type="project" value="UniProtKB-KW"/>
</dbReference>
<comment type="caution">
    <text evidence="3">The sequence shown here is derived from an EMBL/GenBank/DDBJ whole genome shotgun (WGS) entry which is preliminary data.</text>
</comment>
<evidence type="ECO:0000313" key="4">
    <source>
        <dbReference type="Proteomes" id="UP000325081"/>
    </source>
</evidence>
<keyword evidence="2" id="KW-0472">Membrane</keyword>
<sequence length="235" mass="27599">MVQSMVPHFPNHLPRPAFHRPTLLLAALRRRRRHVYVRRRPRLCYDDGVRFHLPRAYVNVNSRWRLGELMMYNEEVSQLRSDFVGDLTATILLPQISTKYCVNAMPGLEELCSPKYTNNFSHFVGLVVNKLDEFWGKWEILSELSEEHDNDNSDFKFRMFVDAFTSIFLPLVRLEKVEVMIIVFLHLFICWFPFHISYGHNLTTSTYIGETSSFCISLCIFGLILFSQLIGNMQQ</sequence>
<dbReference type="GO" id="GO:0016020">
    <property type="term" value="C:membrane"/>
    <property type="evidence" value="ECO:0007669"/>
    <property type="project" value="UniProtKB-SubCell"/>
</dbReference>
<keyword evidence="1" id="KW-0407">Ion channel</keyword>